<gene>
    <name evidence="2" type="ORF">M407DRAFT_32176</name>
</gene>
<dbReference type="Proteomes" id="UP000054248">
    <property type="component" value="Unassembled WGS sequence"/>
</dbReference>
<dbReference type="OrthoDB" id="3280083at2759"/>
<reference evidence="2 3" key="1">
    <citation type="submission" date="2014-04" db="EMBL/GenBank/DDBJ databases">
        <authorList>
            <consortium name="DOE Joint Genome Institute"/>
            <person name="Kuo A."/>
            <person name="Girlanda M."/>
            <person name="Perotto S."/>
            <person name="Kohler A."/>
            <person name="Nagy L.G."/>
            <person name="Floudas D."/>
            <person name="Copeland A."/>
            <person name="Barry K.W."/>
            <person name="Cichocki N."/>
            <person name="Veneault-Fourrey C."/>
            <person name="LaButti K."/>
            <person name="Lindquist E.A."/>
            <person name="Lipzen A."/>
            <person name="Lundell T."/>
            <person name="Morin E."/>
            <person name="Murat C."/>
            <person name="Sun H."/>
            <person name="Tunlid A."/>
            <person name="Henrissat B."/>
            <person name="Grigoriev I.V."/>
            <person name="Hibbett D.S."/>
            <person name="Martin F."/>
            <person name="Nordberg H.P."/>
            <person name="Cantor M.N."/>
            <person name="Hua S.X."/>
        </authorList>
    </citation>
    <scope>NUCLEOTIDE SEQUENCE [LARGE SCALE GENOMIC DNA]</scope>
    <source>
        <strain evidence="2 3">MUT 4182</strain>
    </source>
</reference>
<reference evidence="3" key="2">
    <citation type="submission" date="2015-01" db="EMBL/GenBank/DDBJ databases">
        <title>Evolutionary Origins and Diversification of the Mycorrhizal Mutualists.</title>
        <authorList>
            <consortium name="DOE Joint Genome Institute"/>
            <consortium name="Mycorrhizal Genomics Consortium"/>
            <person name="Kohler A."/>
            <person name="Kuo A."/>
            <person name="Nagy L.G."/>
            <person name="Floudas D."/>
            <person name="Copeland A."/>
            <person name="Barry K.W."/>
            <person name="Cichocki N."/>
            <person name="Veneault-Fourrey C."/>
            <person name="LaButti K."/>
            <person name="Lindquist E.A."/>
            <person name="Lipzen A."/>
            <person name="Lundell T."/>
            <person name="Morin E."/>
            <person name="Murat C."/>
            <person name="Riley R."/>
            <person name="Ohm R."/>
            <person name="Sun H."/>
            <person name="Tunlid A."/>
            <person name="Henrissat B."/>
            <person name="Grigoriev I.V."/>
            <person name="Hibbett D.S."/>
            <person name="Martin F."/>
        </authorList>
    </citation>
    <scope>NUCLEOTIDE SEQUENCE [LARGE SCALE GENOMIC DNA]</scope>
    <source>
        <strain evidence="3">MUT 4182</strain>
    </source>
</reference>
<evidence type="ECO:0000256" key="1">
    <source>
        <dbReference type="SAM" id="MobiDB-lite"/>
    </source>
</evidence>
<evidence type="ECO:0000313" key="2">
    <source>
        <dbReference type="EMBL" id="KIO18155.1"/>
    </source>
</evidence>
<evidence type="ECO:0000313" key="3">
    <source>
        <dbReference type="Proteomes" id="UP000054248"/>
    </source>
</evidence>
<proteinExistence type="predicted"/>
<sequence>MPKVTLSTPVASPLCRQGAFVANPKRPPITRTGTWILENDPTPSPRHHRRLVSNPTERRRLRREKAFYGYTMTPQECRRLDYFSSQPAVPVTSQLKAGMVQFYSQP</sequence>
<dbReference type="AlphaFoldDB" id="A0A0C3PTP5"/>
<name>A0A0C3PTP5_9AGAM</name>
<feature type="region of interest" description="Disordered" evidence="1">
    <location>
        <begin position="22"/>
        <end position="50"/>
    </location>
</feature>
<dbReference type="EMBL" id="KN823308">
    <property type="protein sequence ID" value="KIO18155.1"/>
    <property type="molecule type" value="Genomic_DNA"/>
</dbReference>
<keyword evidence="3" id="KW-1185">Reference proteome</keyword>
<dbReference type="HOGENOM" id="CLU_2348223_0_0_1"/>
<accession>A0A0C3PTP5</accession>
<protein>
    <submittedName>
        <fullName evidence="2">Uncharacterized protein</fullName>
    </submittedName>
</protein>
<organism evidence="2 3">
    <name type="scientific">Tulasnella calospora MUT 4182</name>
    <dbReference type="NCBI Taxonomy" id="1051891"/>
    <lineage>
        <taxon>Eukaryota</taxon>
        <taxon>Fungi</taxon>
        <taxon>Dikarya</taxon>
        <taxon>Basidiomycota</taxon>
        <taxon>Agaricomycotina</taxon>
        <taxon>Agaricomycetes</taxon>
        <taxon>Cantharellales</taxon>
        <taxon>Tulasnellaceae</taxon>
        <taxon>Tulasnella</taxon>
    </lineage>
</organism>